<protein>
    <recommendedName>
        <fullName evidence="9">Protein translocase subunit SecD</fullName>
    </recommendedName>
</protein>
<feature type="compositionally biased region" description="Low complexity" evidence="10">
    <location>
        <begin position="191"/>
        <end position="222"/>
    </location>
</feature>
<dbReference type="PANTHER" id="PTHR30081">
    <property type="entry name" value="PROTEIN-EXPORT MEMBRANE PROTEIN SEC"/>
    <property type="match status" value="1"/>
</dbReference>
<dbReference type="InterPro" id="IPR054384">
    <property type="entry name" value="SecDF_P1_head"/>
</dbReference>
<evidence type="ECO:0000256" key="6">
    <source>
        <dbReference type="ARBA" id="ARBA00022989"/>
    </source>
</evidence>
<comment type="caution">
    <text evidence="9">Lacks conserved residue(s) required for the propagation of feature annotation.</text>
</comment>
<feature type="transmembrane region" description="Helical" evidence="9">
    <location>
        <begin position="425"/>
        <end position="447"/>
    </location>
</feature>
<dbReference type="EMBL" id="BAABLO010000012">
    <property type="protein sequence ID" value="GAA4729431.1"/>
    <property type="molecule type" value="Genomic_DNA"/>
</dbReference>
<feature type="domain" description="SecDF P1 head subdomain" evidence="13">
    <location>
        <begin position="268"/>
        <end position="381"/>
    </location>
</feature>
<dbReference type="SUPFAM" id="SSF82866">
    <property type="entry name" value="Multidrug efflux transporter AcrB transmembrane domain"/>
    <property type="match status" value="1"/>
</dbReference>
<feature type="transmembrane region" description="Helical" evidence="9">
    <location>
        <begin position="401"/>
        <end position="418"/>
    </location>
</feature>
<evidence type="ECO:0000259" key="13">
    <source>
        <dbReference type="Pfam" id="PF22599"/>
    </source>
</evidence>
<evidence type="ECO:0000256" key="1">
    <source>
        <dbReference type="ARBA" id="ARBA00004651"/>
    </source>
</evidence>
<feature type="region of interest" description="Disordered" evidence="10">
    <location>
        <begin position="130"/>
        <end position="166"/>
    </location>
</feature>
<evidence type="ECO:0000313" key="14">
    <source>
        <dbReference type="EMBL" id="GAA4729431.1"/>
    </source>
</evidence>
<comment type="similarity">
    <text evidence="9">Belongs to the SecD/SecF family. SecD subfamily.</text>
</comment>
<organism evidence="14 15">
    <name type="scientific">Pedococcus ginsenosidimutans</name>
    <dbReference type="NCBI Taxonomy" id="490570"/>
    <lineage>
        <taxon>Bacteria</taxon>
        <taxon>Bacillati</taxon>
        <taxon>Actinomycetota</taxon>
        <taxon>Actinomycetes</taxon>
        <taxon>Micrococcales</taxon>
        <taxon>Intrasporangiaceae</taxon>
        <taxon>Pedococcus</taxon>
    </lineage>
</organism>
<evidence type="ECO:0000256" key="10">
    <source>
        <dbReference type="SAM" id="MobiDB-lite"/>
    </source>
</evidence>
<dbReference type="Pfam" id="PF02355">
    <property type="entry name" value="SecD_SecF_C"/>
    <property type="match status" value="1"/>
</dbReference>
<dbReference type="InterPro" id="IPR048631">
    <property type="entry name" value="SecD_1st"/>
</dbReference>
<name>A0ABP8YIJ1_9MICO</name>
<accession>A0ABP8YIJ1</accession>
<keyword evidence="8 9" id="KW-0472">Membrane</keyword>
<comment type="caution">
    <text evidence="14">The sequence shown here is derived from an EMBL/GenBank/DDBJ whole genome shotgun (WGS) entry which is preliminary data.</text>
</comment>
<dbReference type="HAMAP" id="MF_01463_B">
    <property type="entry name" value="SecD_B"/>
    <property type="match status" value="1"/>
</dbReference>
<comment type="subunit">
    <text evidence="9">Forms a complex with SecF. Part of the essential Sec protein translocation apparatus which comprises SecA, SecYEG and auxiliary proteins SecDF. Other proteins may also be involved.</text>
</comment>
<feature type="transmembrane region" description="Helical" evidence="9">
    <location>
        <begin position="459"/>
        <end position="479"/>
    </location>
</feature>
<keyword evidence="6 9" id="KW-1133">Transmembrane helix</keyword>
<dbReference type="InterPro" id="IPR005791">
    <property type="entry name" value="SecD"/>
</dbReference>
<evidence type="ECO:0000256" key="9">
    <source>
        <dbReference type="HAMAP-Rule" id="MF_01463"/>
    </source>
</evidence>
<gene>
    <name evidence="9 14" type="primary">secD</name>
    <name evidence="14" type="ORF">GCM10025782_30430</name>
</gene>
<dbReference type="Gene3D" id="1.20.1640.10">
    <property type="entry name" value="Multidrug efflux transporter AcrB transmembrane domain"/>
    <property type="match status" value="1"/>
</dbReference>
<keyword evidence="7 9" id="KW-0811">Translocation</keyword>
<feature type="domain" description="Protein translocase subunit SecDF P1" evidence="12">
    <location>
        <begin position="71"/>
        <end position="126"/>
    </location>
</feature>
<keyword evidence="3 9" id="KW-1003">Cell membrane</keyword>
<dbReference type="NCBIfam" id="TIGR01129">
    <property type="entry name" value="secD"/>
    <property type="match status" value="1"/>
</dbReference>
<feature type="domain" description="Protein export membrane protein SecD/SecF C-terminal" evidence="11">
    <location>
        <begin position="387"/>
        <end position="559"/>
    </location>
</feature>
<evidence type="ECO:0000256" key="4">
    <source>
        <dbReference type="ARBA" id="ARBA00022692"/>
    </source>
</evidence>
<keyword evidence="15" id="KW-1185">Reference proteome</keyword>
<evidence type="ECO:0000313" key="15">
    <source>
        <dbReference type="Proteomes" id="UP001500556"/>
    </source>
</evidence>
<dbReference type="Pfam" id="PF22599">
    <property type="entry name" value="SecDF_P1_head"/>
    <property type="match status" value="1"/>
</dbReference>
<keyword evidence="5 9" id="KW-0653">Protein transport</keyword>
<evidence type="ECO:0000256" key="8">
    <source>
        <dbReference type="ARBA" id="ARBA00023136"/>
    </source>
</evidence>
<feature type="compositionally biased region" description="Low complexity" evidence="10">
    <location>
        <begin position="136"/>
        <end position="166"/>
    </location>
</feature>
<dbReference type="Proteomes" id="UP001500556">
    <property type="component" value="Unassembled WGS sequence"/>
</dbReference>
<dbReference type="Pfam" id="PF21760">
    <property type="entry name" value="SecD_1st"/>
    <property type="match status" value="1"/>
</dbReference>
<dbReference type="InterPro" id="IPR055344">
    <property type="entry name" value="SecD_SecF_C_bact"/>
</dbReference>
<proteinExistence type="inferred from homology"/>
<evidence type="ECO:0000256" key="7">
    <source>
        <dbReference type="ARBA" id="ARBA00023010"/>
    </source>
</evidence>
<evidence type="ECO:0000256" key="3">
    <source>
        <dbReference type="ARBA" id="ARBA00022475"/>
    </source>
</evidence>
<dbReference type="InterPro" id="IPR048634">
    <property type="entry name" value="SecD_SecF_C"/>
</dbReference>
<evidence type="ECO:0000256" key="5">
    <source>
        <dbReference type="ARBA" id="ARBA00022927"/>
    </source>
</evidence>
<dbReference type="PANTHER" id="PTHR30081:SF1">
    <property type="entry name" value="PROTEIN TRANSLOCASE SUBUNIT SECD"/>
    <property type="match status" value="1"/>
</dbReference>
<comment type="subcellular location">
    <subcellularLocation>
        <location evidence="1 9">Cell membrane</location>
        <topology evidence="1 9">Multi-pass membrane protein</topology>
    </subcellularLocation>
</comment>
<dbReference type="RefSeq" id="WP_345504636.1">
    <property type="nucleotide sequence ID" value="NZ_BAABLO010000012.1"/>
</dbReference>
<keyword evidence="2 9" id="KW-0813">Transport</keyword>
<dbReference type="InterPro" id="IPR022813">
    <property type="entry name" value="SecD/SecF_arch_bac"/>
</dbReference>
<sequence length="608" mass="62903">MAINPYNRKPLKVLAALAAVSIGLYGLLFAAVTWGDAQFKPKLGLDLAGGTQLVLAPRLVGNAKVSSDQLNQARDIIVQRVDANGVAGAEVTTSGGRNIVVSMPGTPPKATEDAIRRSSQMQFRPVLAAAPGTNQPVPTGTSTTGGTATGTPTGKATGTATKPAVPTATGAATTTKAGSALPGAFVRATTTPATGASTTPAPTATTGAVTPTTPATGGTATPKDASDLAQITPQLTAAFQQLDCSKDGVLDGIVDDPAKPLVTCSDTGAEKYILGPVEVRGDQIKDAVAGYQPLSNGQPSNIVEIRLSFNSSGTKAFGNVTKRLVNLEDPRNRFAVTLDSQVLTAPTAQAAILDGQASITGSFTIQSARDLANQLKFGALPLSFDLQTRDEISPTLGSEQLQMGLVAGVIGFALVFLYSLGQYRALGLVTVASIIIAALLTYVSIALLGWSQNFRLDMAGVTGLIVAIGVTADSFIVYFERIRDEVREGRPLRAAVDTGWRRARRTILAADGVNFLAAFVLYLLASSNVRGFAFTLGLTTLIDLLVVVLFTHPVVALLSSTKFFGGGHRWSGLDPQRLGAKANRARYAGRGRVAMPAPASATSDGSAL</sequence>
<dbReference type="Gene3D" id="3.30.70.3220">
    <property type="match status" value="1"/>
</dbReference>
<feature type="transmembrane region" description="Helical" evidence="9">
    <location>
        <begin position="531"/>
        <end position="559"/>
    </location>
</feature>
<evidence type="ECO:0000259" key="12">
    <source>
        <dbReference type="Pfam" id="PF21760"/>
    </source>
</evidence>
<evidence type="ECO:0000259" key="11">
    <source>
        <dbReference type="Pfam" id="PF02355"/>
    </source>
</evidence>
<reference evidence="15" key="1">
    <citation type="journal article" date="2019" name="Int. J. Syst. Evol. Microbiol.">
        <title>The Global Catalogue of Microorganisms (GCM) 10K type strain sequencing project: providing services to taxonomists for standard genome sequencing and annotation.</title>
        <authorList>
            <consortium name="The Broad Institute Genomics Platform"/>
            <consortium name="The Broad Institute Genome Sequencing Center for Infectious Disease"/>
            <person name="Wu L."/>
            <person name="Ma J."/>
        </authorList>
    </citation>
    <scope>NUCLEOTIDE SEQUENCE [LARGE SCALE GENOMIC DNA]</scope>
    <source>
        <strain evidence="15">JCM 18961</strain>
    </source>
</reference>
<feature type="transmembrane region" description="Helical" evidence="9">
    <location>
        <begin position="507"/>
        <end position="525"/>
    </location>
</feature>
<feature type="region of interest" description="Disordered" evidence="10">
    <location>
        <begin position="191"/>
        <end position="223"/>
    </location>
</feature>
<comment type="function">
    <text evidence="9">Part of the Sec protein translocase complex. Interacts with the SecYEG preprotein conducting channel. SecDF uses the proton motive force (PMF) to complete protein translocation after the ATP-dependent function of SecA.</text>
</comment>
<keyword evidence="4 9" id="KW-0812">Transmembrane</keyword>
<evidence type="ECO:0000256" key="2">
    <source>
        <dbReference type="ARBA" id="ARBA00022448"/>
    </source>
</evidence>
<dbReference type="NCBIfam" id="TIGR00916">
    <property type="entry name" value="2A0604s01"/>
    <property type="match status" value="1"/>
</dbReference>
<dbReference type="Gene3D" id="3.30.1360.200">
    <property type="match status" value="1"/>
</dbReference>